<evidence type="ECO:0000259" key="12">
    <source>
        <dbReference type="PROSITE" id="PS50929"/>
    </source>
</evidence>
<dbReference type="InterPro" id="IPR027417">
    <property type="entry name" value="P-loop_NTPase"/>
</dbReference>
<dbReference type="CDD" id="cd18596">
    <property type="entry name" value="ABC_6TM_VMR1_D1_like"/>
    <property type="match status" value="1"/>
</dbReference>
<feature type="transmembrane region" description="Helical" evidence="10">
    <location>
        <begin position="867"/>
        <end position="886"/>
    </location>
</feature>
<dbReference type="Pfam" id="PF00005">
    <property type="entry name" value="ABC_tran"/>
    <property type="match status" value="2"/>
</dbReference>
<accession>A0A550CF11</accession>
<dbReference type="InterPro" id="IPR003593">
    <property type="entry name" value="AAA+_ATPase"/>
</dbReference>
<comment type="caution">
    <text evidence="13">The sequence shown here is derived from an EMBL/GenBank/DDBJ whole genome shotgun (WGS) entry which is preliminary data.</text>
</comment>
<reference evidence="13 14" key="1">
    <citation type="journal article" date="2019" name="New Phytol.">
        <title>Comparative genomics reveals unique wood-decay strategies and fruiting body development in the Schizophyllaceae.</title>
        <authorList>
            <person name="Almasi E."/>
            <person name="Sahu N."/>
            <person name="Krizsan K."/>
            <person name="Balint B."/>
            <person name="Kovacs G.M."/>
            <person name="Kiss B."/>
            <person name="Cseklye J."/>
            <person name="Drula E."/>
            <person name="Henrissat B."/>
            <person name="Nagy I."/>
            <person name="Chovatia M."/>
            <person name="Adam C."/>
            <person name="LaButti K."/>
            <person name="Lipzen A."/>
            <person name="Riley R."/>
            <person name="Grigoriev I.V."/>
            <person name="Nagy L.G."/>
        </authorList>
    </citation>
    <scope>NUCLEOTIDE SEQUENCE [LARGE SCALE GENOMIC DNA]</scope>
    <source>
        <strain evidence="13 14">NL-1724</strain>
    </source>
</reference>
<dbReference type="Gene3D" id="3.40.50.300">
    <property type="entry name" value="P-loop containing nucleotide triphosphate hydrolases"/>
    <property type="match status" value="2"/>
</dbReference>
<dbReference type="SMART" id="SM00382">
    <property type="entry name" value="AAA"/>
    <property type="match status" value="2"/>
</dbReference>
<dbReference type="Gene3D" id="1.20.1560.10">
    <property type="entry name" value="ABC transporter type 1, transmembrane domain"/>
    <property type="match status" value="2"/>
</dbReference>
<evidence type="ECO:0000256" key="7">
    <source>
        <dbReference type="ARBA" id="ARBA00022989"/>
    </source>
</evidence>
<evidence type="ECO:0000256" key="1">
    <source>
        <dbReference type="ARBA" id="ARBA00004141"/>
    </source>
</evidence>
<dbReference type="CDD" id="cd18604">
    <property type="entry name" value="ABC_6TM_VMR1_D2_like"/>
    <property type="match status" value="1"/>
</dbReference>
<evidence type="ECO:0000256" key="5">
    <source>
        <dbReference type="ARBA" id="ARBA00022741"/>
    </source>
</evidence>
<keyword evidence="14" id="KW-1185">Reference proteome</keyword>
<proteinExistence type="predicted"/>
<keyword evidence="13" id="KW-0378">Hydrolase</keyword>
<dbReference type="AlphaFoldDB" id="A0A550CF11"/>
<evidence type="ECO:0000313" key="14">
    <source>
        <dbReference type="Proteomes" id="UP000320762"/>
    </source>
</evidence>
<feature type="region of interest" description="Disordered" evidence="9">
    <location>
        <begin position="590"/>
        <end position="610"/>
    </location>
</feature>
<feature type="domain" description="ABC transmembrane type-1" evidence="12">
    <location>
        <begin position="1"/>
        <end position="184"/>
    </location>
</feature>
<evidence type="ECO:0000313" key="13">
    <source>
        <dbReference type="EMBL" id="TRM63381.1"/>
    </source>
</evidence>
<feature type="compositionally biased region" description="Polar residues" evidence="9">
    <location>
        <begin position="250"/>
        <end position="262"/>
    </location>
</feature>
<evidence type="ECO:0000256" key="4">
    <source>
        <dbReference type="ARBA" id="ARBA00022737"/>
    </source>
</evidence>
<dbReference type="PROSITE" id="PS00211">
    <property type="entry name" value="ABC_TRANSPORTER_1"/>
    <property type="match status" value="1"/>
</dbReference>
<dbReference type="SUPFAM" id="SSF90123">
    <property type="entry name" value="ABC transporter transmembrane region"/>
    <property type="match status" value="2"/>
</dbReference>
<keyword evidence="6" id="KW-0067">ATP-binding</keyword>
<feature type="transmembrane region" description="Helical" evidence="10">
    <location>
        <begin position="770"/>
        <end position="793"/>
    </location>
</feature>
<dbReference type="GO" id="GO:0140359">
    <property type="term" value="F:ABC-type transporter activity"/>
    <property type="evidence" value="ECO:0007669"/>
    <property type="project" value="InterPro"/>
</dbReference>
<dbReference type="STRING" id="97359.A0A550CF11"/>
<dbReference type="PANTHER" id="PTHR24223:SF353">
    <property type="entry name" value="ABC TRANSPORTER ATP-BINDING PROTEIN_PERMEASE VMR1-RELATED"/>
    <property type="match status" value="1"/>
</dbReference>
<feature type="transmembrane region" description="Helical" evidence="10">
    <location>
        <begin position="677"/>
        <end position="700"/>
    </location>
</feature>
<keyword evidence="7 10" id="KW-1133">Transmembrane helix</keyword>
<dbReference type="CDD" id="cd03244">
    <property type="entry name" value="ABCC_MRP_domain2"/>
    <property type="match status" value="1"/>
</dbReference>
<organism evidence="13 14">
    <name type="scientific">Schizophyllum amplum</name>
    <dbReference type="NCBI Taxonomy" id="97359"/>
    <lineage>
        <taxon>Eukaryota</taxon>
        <taxon>Fungi</taxon>
        <taxon>Dikarya</taxon>
        <taxon>Basidiomycota</taxon>
        <taxon>Agaricomycotina</taxon>
        <taxon>Agaricomycetes</taxon>
        <taxon>Agaricomycetidae</taxon>
        <taxon>Agaricales</taxon>
        <taxon>Schizophyllaceae</taxon>
        <taxon>Schizophyllum</taxon>
    </lineage>
</organism>
<evidence type="ECO:0000256" key="9">
    <source>
        <dbReference type="SAM" id="MobiDB-lite"/>
    </source>
</evidence>
<feature type="region of interest" description="Disordered" evidence="9">
    <location>
        <begin position="238"/>
        <end position="265"/>
    </location>
</feature>
<sequence>MTLMTTDVDRVSEFAWHLFSLIDSPIEIVIGSWFLYDLLGPSCFVGLAATVMFLPMNHFAGKIVVSAQDNLMRARDERVALMNEVLGAIRMLKFMAWERSFEARVLRVREKELRYQRLNYVIEMLWNAIWNASPILVTLVAFWHFAVLRGQPLGPATAFTSIMVFTEMKFALNALPETFINMLQSLVSLRRIEKYLGAAEVKGLGGLSKASSSLAAEPTPIELRSCTLTWPQERSAGTPMVGVGVPSAPPSTSGTMEASTSGTMEASTSTAMEASMASSPTALGASTPRPSFVLQDLTLRFPPGALSLVCGKLGSGKTLLLLALLGEADVLAGQLSCPRSPPDALAVFAREAEEKGGIPAESWVVPGVCAYVPQAAWLRNASIKDNILFSLPYDQARYDAVLEACALTADLDVLEDGDAAEIGERGVNLSGGQKARVSLARAVYSRAETLLLDDVLSAVDAHTAQHLFTKCLMGELMKGRTVVLVSHHVQLCVGGKGSGDNKASKTKQAAGAEYVVALDNGTVKYAGDVETFRSSDVMAGLVQAVDAVEEDEKEEGAIEQGLDVMEEHASPAEHSQVATTAHGVTPSELKTAPQAHAGPPSKAKKPPRKLVEEEKRAVGRIGRDIWLSYIRACGNNWYWGLFAFVFIVSALSPVAENGWLRYWSSQELTPPQDRKSAGYYIGIYAAVSFAGLVVTTLRWFSLYGGSIHASRVLYKRLLESVLFANIRFHDTVSRGRVLNRFGKDFEGIDSSLSDNFGRTAMYTLSTATTIITVSVVGGPPFVAAAIVIGFFYYQVGKVYGQTSRDMRRLDSVTRSPLYSLYGETISGVTILRAFGASTKFMRDMLRCVDTNANPYYWMWGVNRWLSVRFNLLSSVVVGVAAVVIMLTPRVDAAFAGFALAFANSITGDLLFMVRRFVGLEQSMVALERVKEYSELKREAPEFIEPRPPASWPERGEIVVEDLVIQYAPELPPVLHELSFEVKPGEKVAVLGRTGSGKSTLALSFFRFVEATKGRIYIDGLDIEKVGLTDLRSRLTIIPQDPTILSGTLRSTLDVFEEYEDAEIYEALRRVHLIPSEDSPDLVPGAINANVFRNLDGVVSEGGENFSTGEKQLLCMARALLKRSKVLFMDEATASVDYATDELIGKTIRQEFADSTILTIAHRLRTVIDYDRVMLLDNGRIAEFDRPATLLQNTSSKFYSLCKATGKEEFAMLRKLAGA</sequence>
<keyword evidence="4" id="KW-0677">Repeat</keyword>
<name>A0A550CF11_9AGAR</name>
<dbReference type="InterPro" id="IPR011527">
    <property type="entry name" value="ABC1_TM_dom"/>
</dbReference>
<feature type="transmembrane region" description="Helical" evidence="10">
    <location>
        <begin position="892"/>
        <end position="913"/>
    </location>
</feature>
<dbReference type="GO" id="GO:0016887">
    <property type="term" value="F:ATP hydrolysis activity"/>
    <property type="evidence" value="ECO:0007669"/>
    <property type="project" value="InterPro"/>
</dbReference>
<dbReference type="FunFam" id="3.40.50.300:FF:001354">
    <property type="entry name" value="ATP-binding cassette (ABC) transporter, putative"/>
    <property type="match status" value="1"/>
</dbReference>
<feature type="domain" description="ABC transporter" evidence="11">
    <location>
        <begin position="271"/>
        <end position="545"/>
    </location>
</feature>
<dbReference type="GO" id="GO:0000329">
    <property type="term" value="C:fungal-type vacuole membrane"/>
    <property type="evidence" value="ECO:0007669"/>
    <property type="project" value="TreeGrafter"/>
</dbReference>
<feature type="domain" description="ABC transmembrane type-1" evidence="12">
    <location>
        <begin position="641"/>
        <end position="921"/>
    </location>
</feature>
<keyword evidence="3 10" id="KW-0812">Transmembrane</keyword>
<protein>
    <submittedName>
        <fullName evidence="13">P-loop containing nucleoside triphosphate hydrolase protein</fullName>
    </submittedName>
</protein>
<evidence type="ECO:0000256" key="2">
    <source>
        <dbReference type="ARBA" id="ARBA00022448"/>
    </source>
</evidence>
<feature type="transmembrane region" description="Helical" evidence="10">
    <location>
        <begin position="124"/>
        <end position="146"/>
    </location>
</feature>
<dbReference type="InterPro" id="IPR036640">
    <property type="entry name" value="ABC1_TM_sf"/>
</dbReference>
<keyword evidence="5" id="KW-0547">Nucleotide-binding</keyword>
<feature type="domain" description="ABC transporter" evidence="11">
    <location>
        <begin position="957"/>
        <end position="1202"/>
    </location>
</feature>
<gene>
    <name evidence="13" type="ORF">BD626DRAFT_494193</name>
</gene>
<dbReference type="PROSITE" id="PS50893">
    <property type="entry name" value="ABC_TRANSPORTER_2"/>
    <property type="match status" value="2"/>
</dbReference>
<dbReference type="CDD" id="cd03250">
    <property type="entry name" value="ABCC_MRP_domain1"/>
    <property type="match status" value="1"/>
</dbReference>
<dbReference type="InterPro" id="IPR050173">
    <property type="entry name" value="ABC_transporter_C-like"/>
</dbReference>
<dbReference type="OrthoDB" id="6500128at2759"/>
<evidence type="ECO:0000256" key="10">
    <source>
        <dbReference type="SAM" id="Phobius"/>
    </source>
</evidence>
<dbReference type="InterPro" id="IPR017871">
    <property type="entry name" value="ABC_transporter-like_CS"/>
</dbReference>
<dbReference type="FunFam" id="1.20.1560.10:FF:000013">
    <property type="entry name" value="ABC transporter C family member 2"/>
    <property type="match status" value="1"/>
</dbReference>
<comment type="subcellular location">
    <subcellularLocation>
        <location evidence="1">Membrane</location>
        <topology evidence="1">Multi-pass membrane protein</topology>
    </subcellularLocation>
</comment>
<dbReference type="Pfam" id="PF00664">
    <property type="entry name" value="ABC_membrane"/>
    <property type="match status" value="2"/>
</dbReference>
<evidence type="ECO:0000256" key="3">
    <source>
        <dbReference type="ARBA" id="ARBA00022692"/>
    </source>
</evidence>
<dbReference type="Proteomes" id="UP000320762">
    <property type="component" value="Unassembled WGS sequence"/>
</dbReference>
<dbReference type="GO" id="GO:0005524">
    <property type="term" value="F:ATP binding"/>
    <property type="evidence" value="ECO:0007669"/>
    <property type="project" value="UniProtKB-KW"/>
</dbReference>
<evidence type="ECO:0000256" key="6">
    <source>
        <dbReference type="ARBA" id="ARBA00022840"/>
    </source>
</evidence>
<feature type="transmembrane region" description="Helical" evidence="10">
    <location>
        <begin position="637"/>
        <end position="656"/>
    </location>
</feature>
<evidence type="ECO:0000256" key="8">
    <source>
        <dbReference type="ARBA" id="ARBA00023136"/>
    </source>
</evidence>
<dbReference type="EMBL" id="VDMD01000009">
    <property type="protein sequence ID" value="TRM63381.1"/>
    <property type="molecule type" value="Genomic_DNA"/>
</dbReference>
<dbReference type="PANTHER" id="PTHR24223">
    <property type="entry name" value="ATP-BINDING CASSETTE SUB-FAMILY C"/>
    <property type="match status" value="1"/>
</dbReference>
<keyword evidence="8 10" id="KW-0472">Membrane</keyword>
<keyword evidence="2" id="KW-0813">Transport</keyword>
<evidence type="ECO:0000259" key="11">
    <source>
        <dbReference type="PROSITE" id="PS50893"/>
    </source>
</evidence>
<dbReference type="SUPFAM" id="SSF52540">
    <property type="entry name" value="P-loop containing nucleoside triphosphate hydrolases"/>
    <property type="match status" value="2"/>
</dbReference>
<dbReference type="InterPro" id="IPR003439">
    <property type="entry name" value="ABC_transporter-like_ATP-bd"/>
</dbReference>
<dbReference type="PROSITE" id="PS50929">
    <property type="entry name" value="ABC_TM1F"/>
    <property type="match status" value="2"/>
</dbReference>